<dbReference type="Gene3D" id="3.40.1190.10">
    <property type="entry name" value="Mur-like, catalytic domain"/>
    <property type="match status" value="1"/>
</dbReference>
<feature type="binding site" evidence="10">
    <location>
        <begin position="117"/>
        <end position="123"/>
    </location>
    <ligand>
        <name>ATP</name>
        <dbReference type="ChEBI" id="CHEBI:30616"/>
    </ligand>
</feature>
<evidence type="ECO:0000259" key="12">
    <source>
        <dbReference type="Pfam" id="PF01225"/>
    </source>
</evidence>
<dbReference type="NCBIfam" id="TIGR01143">
    <property type="entry name" value="murF"/>
    <property type="match status" value="1"/>
</dbReference>
<dbReference type="Gene3D" id="3.90.190.20">
    <property type="entry name" value="Mur ligase, C-terminal domain"/>
    <property type="match status" value="1"/>
</dbReference>
<dbReference type="SUPFAM" id="SSF63418">
    <property type="entry name" value="MurE/MurF N-terminal domain"/>
    <property type="match status" value="1"/>
</dbReference>
<gene>
    <name evidence="10" type="primary">murF</name>
    <name evidence="15" type="ORF">C4532_02535</name>
</gene>
<evidence type="ECO:0000256" key="10">
    <source>
        <dbReference type="HAMAP-Rule" id="MF_02019"/>
    </source>
</evidence>
<organism evidence="15 16">
    <name type="scientific">Candidatus Abyssobacteria bacterium SURF_17</name>
    <dbReference type="NCBI Taxonomy" id="2093361"/>
    <lineage>
        <taxon>Bacteria</taxon>
        <taxon>Pseudomonadati</taxon>
        <taxon>Candidatus Hydrogenedentota</taxon>
        <taxon>Candidatus Abyssobacteria</taxon>
    </lineage>
</organism>
<dbReference type="HAMAP" id="MF_02019">
    <property type="entry name" value="MurF"/>
    <property type="match status" value="1"/>
</dbReference>
<dbReference type="GO" id="GO:0047480">
    <property type="term" value="F:UDP-N-acetylmuramoyl-tripeptide-D-alanyl-D-alanine ligase activity"/>
    <property type="evidence" value="ECO:0007669"/>
    <property type="project" value="UniProtKB-UniRule"/>
</dbReference>
<dbReference type="AlphaFoldDB" id="A0A419F7Q8"/>
<keyword evidence="8 10" id="KW-0131">Cell cycle</keyword>
<evidence type="ECO:0000256" key="9">
    <source>
        <dbReference type="ARBA" id="ARBA00023316"/>
    </source>
</evidence>
<feature type="domain" description="Mur ligase central" evidence="14">
    <location>
        <begin position="115"/>
        <end position="299"/>
    </location>
</feature>
<dbReference type="PANTHER" id="PTHR43024:SF1">
    <property type="entry name" value="UDP-N-ACETYLMURAMOYL-TRIPEPTIDE--D-ALANYL-D-ALANINE LIGASE"/>
    <property type="match status" value="1"/>
</dbReference>
<dbReference type="Pfam" id="PF01225">
    <property type="entry name" value="Mur_ligase"/>
    <property type="match status" value="1"/>
</dbReference>
<evidence type="ECO:0000256" key="4">
    <source>
        <dbReference type="ARBA" id="ARBA00022741"/>
    </source>
</evidence>
<dbReference type="GO" id="GO:0071555">
    <property type="term" value="P:cell wall organization"/>
    <property type="evidence" value="ECO:0007669"/>
    <property type="project" value="UniProtKB-KW"/>
</dbReference>
<dbReference type="GO" id="GO:0008766">
    <property type="term" value="F:UDP-N-acetylmuramoylalanyl-D-glutamyl-2,6-diaminopimelate-D-alanyl-D-alanine ligase activity"/>
    <property type="evidence" value="ECO:0007669"/>
    <property type="project" value="RHEA"/>
</dbReference>
<dbReference type="InterPro" id="IPR004101">
    <property type="entry name" value="Mur_ligase_C"/>
</dbReference>
<keyword evidence="9 10" id="KW-0961">Cell wall biogenesis/degradation</keyword>
<dbReference type="GO" id="GO:0005737">
    <property type="term" value="C:cytoplasm"/>
    <property type="evidence" value="ECO:0007669"/>
    <property type="project" value="UniProtKB-SubCell"/>
</dbReference>
<evidence type="ECO:0000256" key="5">
    <source>
        <dbReference type="ARBA" id="ARBA00022840"/>
    </source>
</evidence>
<dbReference type="EMBL" id="QZKI01000015">
    <property type="protein sequence ID" value="RJP74440.1"/>
    <property type="molecule type" value="Genomic_DNA"/>
</dbReference>
<sequence length="461" mass="49757">MVKLNLRDVAELCGGTMLCGDPAKEVRSLSTDSRTMHKGDIFLALKGERYDGHDYAEVALKKGAACVIGESSKLKDIAKRNNRSTCLIEVGDTLAALHLLAQRYRAKFDIPIVAVTGSCGKTTTKDMLAEILSRSRKTLKTTGNLNNLIGAPLMVLRLDSKTRAAVIEIASNAPGEIGRLAQIVSPSAGIITNIGPVHLEGLGSIEGVFKEKTSLVPHIASDGFLVIHEEDIPVERVQPLFGGKIVTFGLRDSAQFYAADVRQDIKKGAKFLLNNQHPMKIPVFGTHNVLNALSAIAAATELGVTLEEIREGLAAFAPADMRMEVHSYRGATIVNDAYNANPRAMRESISVIAAMPAKRRILVLGDMLELGEYAREAHRSLGQYVAKNNADALYVRGNFSLDVRDGALESGMQAAQVCCCTDAAEIVDSLKKILRRGDVVLVKGSRGMHMEDVVQLLSKEG</sequence>
<dbReference type="SUPFAM" id="SSF53244">
    <property type="entry name" value="MurD-like peptide ligases, peptide-binding domain"/>
    <property type="match status" value="1"/>
</dbReference>
<reference evidence="15 16" key="1">
    <citation type="journal article" date="2017" name="ISME J.">
        <title>Energy and carbon metabolisms in a deep terrestrial subsurface fluid microbial community.</title>
        <authorList>
            <person name="Momper L."/>
            <person name="Jungbluth S.P."/>
            <person name="Lee M.D."/>
            <person name="Amend J.P."/>
        </authorList>
    </citation>
    <scope>NUCLEOTIDE SEQUENCE [LARGE SCALE GENOMIC DNA]</scope>
    <source>
        <strain evidence="15">SURF_17</strain>
    </source>
</reference>
<comment type="pathway">
    <text evidence="10 11">Cell wall biogenesis; peptidoglycan biosynthesis.</text>
</comment>
<comment type="similarity">
    <text evidence="10">Belongs to the MurCDEF family. MurF subfamily.</text>
</comment>
<comment type="subcellular location">
    <subcellularLocation>
        <location evidence="10 11">Cytoplasm</location>
    </subcellularLocation>
</comment>
<feature type="domain" description="Mur ligase C-terminal" evidence="13">
    <location>
        <begin position="321"/>
        <end position="446"/>
    </location>
</feature>
<keyword evidence="5 10" id="KW-0067">ATP-binding</keyword>
<comment type="caution">
    <text evidence="15">The sequence shown here is derived from an EMBL/GenBank/DDBJ whole genome shotgun (WGS) entry which is preliminary data.</text>
</comment>
<protein>
    <recommendedName>
        <fullName evidence="10 11">UDP-N-acetylmuramoyl-tripeptide--D-alanyl-D-alanine ligase</fullName>
        <ecNumber evidence="10 11">6.3.2.10</ecNumber>
    </recommendedName>
    <alternativeName>
        <fullName evidence="10">D-alanyl-D-alanine-adding enzyme</fullName>
    </alternativeName>
</protein>
<evidence type="ECO:0000259" key="13">
    <source>
        <dbReference type="Pfam" id="PF02875"/>
    </source>
</evidence>
<accession>A0A419F7Q8</accession>
<dbReference type="InterPro" id="IPR035911">
    <property type="entry name" value="MurE/MurF_N"/>
</dbReference>
<name>A0A419F7Q8_9BACT</name>
<dbReference type="InterPro" id="IPR036565">
    <property type="entry name" value="Mur-like_cat_sf"/>
</dbReference>
<evidence type="ECO:0000256" key="6">
    <source>
        <dbReference type="ARBA" id="ARBA00022960"/>
    </source>
</evidence>
<dbReference type="PANTHER" id="PTHR43024">
    <property type="entry name" value="UDP-N-ACETYLMURAMOYL-TRIPEPTIDE--D-ALANYL-D-ALANINE LIGASE"/>
    <property type="match status" value="1"/>
</dbReference>
<dbReference type="InterPro" id="IPR000713">
    <property type="entry name" value="Mur_ligase_N"/>
</dbReference>
<keyword evidence="2 10" id="KW-0436">Ligase</keyword>
<evidence type="ECO:0000256" key="3">
    <source>
        <dbReference type="ARBA" id="ARBA00022618"/>
    </source>
</evidence>
<evidence type="ECO:0000256" key="7">
    <source>
        <dbReference type="ARBA" id="ARBA00022984"/>
    </source>
</evidence>
<dbReference type="GO" id="GO:0005524">
    <property type="term" value="F:ATP binding"/>
    <property type="evidence" value="ECO:0007669"/>
    <property type="project" value="UniProtKB-UniRule"/>
</dbReference>
<keyword evidence="6 10" id="KW-0133">Cell shape</keyword>
<dbReference type="InterPro" id="IPR036615">
    <property type="entry name" value="Mur_ligase_C_dom_sf"/>
</dbReference>
<dbReference type="InterPro" id="IPR051046">
    <property type="entry name" value="MurCDEF_CellWall_CoF430Synth"/>
</dbReference>
<evidence type="ECO:0000256" key="2">
    <source>
        <dbReference type="ARBA" id="ARBA00022598"/>
    </source>
</evidence>
<evidence type="ECO:0000256" key="1">
    <source>
        <dbReference type="ARBA" id="ARBA00022490"/>
    </source>
</evidence>
<dbReference type="GO" id="GO:0009252">
    <property type="term" value="P:peptidoglycan biosynthetic process"/>
    <property type="evidence" value="ECO:0007669"/>
    <property type="project" value="UniProtKB-UniRule"/>
</dbReference>
<feature type="domain" description="Mur ligase N-terminal catalytic" evidence="12">
    <location>
        <begin position="26"/>
        <end position="104"/>
    </location>
</feature>
<proteinExistence type="inferred from homology"/>
<dbReference type="UniPathway" id="UPA00219"/>
<dbReference type="EC" id="6.3.2.10" evidence="10 11"/>
<dbReference type="GO" id="GO:0051301">
    <property type="term" value="P:cell division"/>
    <property type="evidence" value="ECO:0007669"/>
    <property type="project" value="UniProtKB-KW"/>
</dbReference>
<comment type="function">
    <text evidence="10 11">Involved in cell wall formation. Catalyzes the final step in the synthesis of UDP-N-acetylmuramoyl-pentapeptide, the precursor of murein.</text>
</comment>
<dbReference type="Gene3D" id="3.40.1390.10">
    <property type="entry name" value="MurE/MurF, N-terminal domain"/>
    <property type="match status" value="1"/>
</dbReference>
<keyword evidence="4 10" id="KW-0547">Nucleotide-binding</keyword>
<dbReference type="Pfam" id="PF02875">
    <property type="entry name" value="Mur_ligase_C"/>
    <property type="match status" value="1"/>
</dbReference>
<keyword evidence="1 10" id="KW-0963">Cytoplasm</keyword>
<keyword evidence="3 10" id="KW-0132">Cell division</keyword>
<dbReference type="Pfam" id="PF08245">
    <property type="entry name" value="Mur_ligase_M"/>
    <property type="match status" value="1"/>
</dbReference>
<evidence type="ECO:0000313" key="16">
    <source>
        <dbReference type="Proteomes" id="UP000285961"/>
    </source>
</evidence>
<keyword evidence="7 10" id="KW-0573">Peptidoglycan synthesis</keyword>
<dbReference type="SUPFAM" id="SSF53623">
    <property type="entry name" value="MurD-like peptide ligases, catalytic domain"/>
    <property type="match status" value="1"/>
</dbReference>
<comment type="catalytic activity">
    <reaction evidence="10 11">
        <text>D-alanyl-D-alanine + UDP-N-acetyl-alpha-D-muramoyl-L-alanyl-gamma-D-glutamyl-meso-2,6-diaminopimelate + ATP = UDP-N-acetyl-alpha-D-muramoyl-L-alanyl-gamma-D-glutamyl-meso-2,6-diaminopimeloyl-D-alanyl-D-alanine + ADP + phosphate + H(+)</text>
        <dbReference type="Rhea" id="RHEA:28374"/>
        <dbReference type="ChEBI" id="CHEBI:15378"/>
        <dbReference type="ChEBI" id="CHEBI:30616"/>
        <dbReference type="ChEBI" id="CHEBI:43474"/>
        <dbReference type="ChEBI" id="CHEBI:57822"/>
        <dbReference type="ChEBI" id="CHEBI:61386"/>
        <dbReference type="ChEBI" id="CHEBI:83905"/>
        <dbReference type="ChEBI" id="CHEBI:456216"/>
        <dbReference type="EC" id="6.3.2.10"/>
    </reaction>
</comment>
<dbReference type="InterPro" id="IPR013221">
    <property type="entry name" value="Mur_ligase_cen"/>
</dbReference>
<dbReference type="InterPro" id="IPR005863">
    <property type="entry name" value="UDP-N-AcMur_synth"/>
</dbReference>
<evidence type="ECO:0000256" key="8">
    <source>
        <dbReference type="ARBA" id="ARBA00023306"/>
    </source>
</evidence>
<evidence type="ECO:0000256" key="11">
    <source>
        <dbReference type="RuleBase" id="RU004136"/>
    </source>
</evidence>
<evidence type="ECO:0000259" key="14">
    <source>
        <dbReference type="Pfam" id="PF08245"/>
    </source>
</evidence>
<dbReference type="GO" id="GO:0008360">
    <property type="term" value="P:regulation of cell shape"/>
    <property type="evidence" value="ECO:0007669"/>
    <property type="project" value="UniProtKB-KW"/>
</dbReference>
<dbReference type="Proteomes" id="UP000285961">
    <property type="component" value="Unassembled WGS sequence"/>
</dbReference>
<evidence type="ECO:0000313" key="15">
    <source>
        <dbReference type="EMBL" id="RJP74440.1"/>
    </source>
</evidence>